<dbReference type="AlphaFoldDB" id="A0A9J7DT30"/>
<gene>
    <name evidence="3" type="primary">LOC111350578</name>
</gene>
<dbReference type="SUPFAM" id="SSF53098">
    <property type="entry name" value="Ribonuclease H-like"/>
    <property type="match status" value="1"/>
</dbReference>
<dbReference type="PANTHER" id="PTHR37984">
    <property type="entry name" value="PROTEIN CBG26694"/>
    <property type="match status" value="1"/>
</dbReference>
<sequence>MPNVQNADLFDVLHEIHLSVGHGGRNRMVAEAKKNELNRRCQVDLIDMQTNSDGDYMMILVYQDHLTKFVQLHPLQSKTAEEVSKTLLVIFCIFGSPSILQSDNGREFANRVVKNLTQVWPGLKIVYGKPRHSQVQGSVECANQDIEKMLMSWMADVNCQK</sequence>
<dbReference type="Pfam" id="PF00665">
    <property type="entry name" value="rve"/>
    <property type="match status" value="1"/>
</dbReference>
<proteinExistence type="predicted"/>
<name>A0A9J7DT30_SPOLT</name>
<evidence type="ECO:0000313" key="2">
    <source>
        <dbReference type="Proteomes" id="UP000301870"/>
    </source>
</evidence>
<dbReference type="InterPro" id="IPR012337">
    <property type="entry name" value="RNaseH-like_sf"/>
</dbReference>
<dbReference type="GO" id="GO:0003676">
    <property type="term" value="F:nucleic acid binding"/>
    <property type="evidence" value="ECO:0007669"/>
    <property type="project" value="InterPro"/>
</dbReference>
<dbReference type="InterPro" id="IPR050951">
    <property type="entry name" value="Retrovirus_Pol_polyprotein"/>
</dbReference>
<keyword evidence="2" id="KW-1185">Reference proteome</keyword>
<accession>A0A9J7DT30</accession>
<dbReference type="KEGG" id="sliu:111350578"/>
<evidence type="ECO:0000259" key="1">
    <source>
        <dbReference type="PROSITE" id="PS50994"/>
    </source>
</evidence>
<protein>
    <submittedName>
        <fullName evidence="3">KRAB-A domain-containing protein 2-like</fullName>
    </submittedName>
</protein>
<dbReference type="InterPro" id="IPR036397">
    <property type="entry name" value="RNaseH_sf"/>
</dbReference>
<dbReference type="Proteomes" id="UP000301870">
    <property type="component" value="Chromosome 11"/>
</dbReference>
<feature type="domain" description="Integrase catalytic" evidence="1">
    <location>
        <begin position="29"/>
        <end position="161"/>
    </location>
</feature>
<dbReference type="OrthoDB" id="2499658at2759"/>
<dbReference type="RefSeq" id="XP_022817975.1">
    <property type="nucleotide sequence ID" value="XM_022962207.1"/>
</dbReference>
<dbReference type="Gene3D" id="3.30.420.10">
    <property type="entry name" value="Ribonuclease H-like superfamily/Ribonuclease H"/>
    <property type="match status" value="1"/>
</dbReference>
<dbReference type="GO" id="GO:0015074">
    <property type="term" value="P:DNA integration"/>
    <property type="evidence" value="ECO:0007669"/>
    <property type="project" value="InterPro"/>
</dbReference>
<dbReference type="PANTHER" id="PTHR37984:SF15">
    <property type="entry name" value="INTEGRASE CATALYTIC DOMAIN-CONTAINING PROTEIN"/>
    <property type="match status" value="1"/>
</dbReference>
<dbReference type="PROSITE" id="PS50994">
    <property type="entry name" value="INTEGRASE"/>
    <property type="match status" value="1"/>
</dbReference>
<reference evidence="3" key="1">
    <citation type="submission" date="2025-08" db="UniProtKB">
        <authorList>
            <consortium name="RefSeq"/>
        </authorList>
    </citation>
    <scope>IDENTIFICATION</scope>
    <source>
        <strain evidence="3">Ishihara</strain>
        <tissue evidence="3">Whole body</tissue>
    </source>
</reference>
<organism evidence="2 3">
    <name type="scientific">Spodoptera litura</name>
    <name type="common">Asian cotton leafworm</name>
    <dbReference type="NCBI Taxonomy" id="69820"/>
    <lineage>
        <taxon>Eukaryota</taxon>
        <taxon>Metazoa</taxon>
        <taxon>Ecdysozoa</taxon>
        <taxon>Arthropoda</taxon>
        <taxon>Hexapoda</taxon>
        <taxon>Insecta</taxon>
        <taxon>Pterygota</taxon>
        <taxon>Neoptera</taxon>
        <taxon>Endopterygota</taxon>
        <taxon>Lepidoptera</taxon>
        <taxon>Glossata</taxon>
        <taxon>Ditrysia</taxon>
        <taxon>Noctuoidea</taxon>
        <taxon>Noctuidae</taxon>
        <taxon>Amphipyrinae</taxon>
        <taxon>Spodoptera</taxon>
    </lineage>
</organism>
<evidence type="ECO:0000313" key="3">
    <source>
        <dbReference type="RefSeq" id="XP_022817975.1"/>
    </source>
</evidence>
<dbReference type="InterPro" id="IPR001584">
    <property type="entry name" value="Integrase_cat-core"/>
</dbReference>
<dbReference type="GeneID" id="111350578"/>